<keyword evidence="1" id="KW-0472">Membrane</keyword>
<dbReference type="EMBL" id="CAFBML010000007">
    <property type="protein sequence ID" value="CAB4895503.1"/>
    <property type="molecule type" value="Genomic_DNA"/>
</dbReference>
<keyword evidence="1" id="KW-1133">Transmembrane helix</keyword>
<accession>A0A6J7FV28</accession>
<dbReference type="InterPro" id="IPR046550">
    <property type="entry name" value="DUF6704"/>
</dbReference>
<gene>
    <name evidence="2" type="ORF">UFOPK3592_00171</name>
</gene>
<feature type="transmembrane region" description="Helical" evidence="1">
    <location>
        <begin position="60"/>
        <end position="78"/>
    </location>
</feature>
<protein>
    <submittedName>
        <fullName evidence="2">Unannotated protein</fullName>
    </submittedName>
</protein>
<reference evidence="2" key="1">
    <citation type="submission" date="2020-05" db="EMBL/GenBank/DDBJ databases">
        <authorList>
            <person name="Chiriac C."/>
            <person name="Salcher M."/>
            <person name="Ghai R."/>
            <person name="Kavagutti S V."/>
        </authorList>
    </citation>
    <scope>NUCLEOTIDE SEQUENCE</scope>
</reference>
<keyword evidence="1" id="KW-0812">Transmembrane</keyword>
<sequence length="92" mass="9513">MGDTEVATELVMYEGGGVFMSDNHIEPGHGDSVAAWTTVIIVITAFALGTLFFWLDISALVWASAALAVVGVLIGLVLKKAGYGVGGSKSKL</sequence>
<feature type="transmembrane region" description="Helical" evidence="1">
    <location>
        <begin position="33"/>
        <end position="54"/>
    </location>
</feature>
<name>A0A6J7FV28_9ZZZZ</name>
<proteinExistence type="predicted"/>
<evidence type="ECO:0000256" key="1">
    <source>
        <dbReference type="SAM" id="Phobius"/>
    </source>
</evidence>
<evidence type="ECO:0000313" key="2">
    <source>
        <dbReference type="EMBL" id="CAB4895503.1"/>
    </source>
</evidence>
<dbReference type="NCBIfam" id="NF041681">
    <property type="entry name" value="HGxxPAAW"/>
    <property type="match status" value="1"/>
</dbReference>
<organism evidence="2">
    <name type="scientific">freshwater metagenome</name>
    <dbReference type="NCBI Taxonomy" id="449393"/>
    <lineage>
        <taxon>unclassified sequences</taxon>
        <taxon>metagenomes</taxon>
        <taxon>ecological metagenomes</taxon>
    </lineage>
</organism>
<dbReference type="AlphaFoldDB" id="A0A6J7FV28"/>
<dbReference type="Pfam" id="PF20447">
    <property type="entry name" value="DUF6704"/>
    <property type="match status" value="1"/>
</dbReference>